<dbReference type="GO" id="GO:0008234">
    <property type="term" value="F:cysteine-type peptidase activity"/>
    <property type="evidence" value="ECO:0007669"/>
    <property type="project" value="InterPro"/>
</dbReference>
<dbReference type="InterPro" id="IPR013128">
    <property type="entry name" value="Peptidase_C1A"/>
</dbReference>
<dbReference type="InterPro" id="IPR013201">
    <property type="entry name" value="Prot_inhib_I29"/>
</dbReference>
<comment type="similarity">
    <text evidence="1">Belongs to the peptidase C1 family.</text>
</comment>
<organism evidence="4 5">
    <name type="scientific">Zingiber officinale</name>
    <name type="common">Ginger</name>
    <name type="synonym">Amomum zingiber</name>
    <dbReference type="NCBI Taxonomy" id="94328"/>
    <lineage>
        <taxon>Eukaryota</taxon>
        <taxon>Viridiplantae</taxon>
        <taxon>Streptophyta</taxon>
        <taxon>Embryophyta</taxon>
        <taxon>Tracheophyta</taxon>
        <taxon>Spermatophyta</taxon>
        <taxon>Magnoliopsida</taxon>
        <taxon>Liliopsida</taxon>
        <taxon>Zingiberales</taxon>
        <taxon>Zingiberaceae</taxon>
        <taxon>Zingiber</taxon>
    </lineage>
</organism>
<name>A0A8J5GG26_ZINOF</name>
<gene>
    <name evidence="4" type="ORF">ZIOFF_040721</name>
</gene>
<accession>A0A8J5GG26</accession>
<dbReference type="InterPro" id="IPR038765">
    <property type="entry name" value="Papain-like_cys_pep_sf"/>
</dbReference>
<dbReference type="SMART" id="SM00848">
    <property type="entry name" value="Inhibitor_I29"/>
    <property type="match status" value="1"/>
</dbReference>
<evidence type="ECO:0000313" key="5">
    <source>
        <dbReference type="Proteomes" id="UP000734854"/>
    </source>
</evidence>
<dbReference type="InterPro" id="IPR000668">
    <property type="entry name" value="Peptidase_C1A_C"/>
</dbReference>
<evidence type="ECO:0000256" key="2">
    <source>
        <dbReference type="SAM" id="MobiDB-lite"/>
    </source>
</evidence>
<reference evidence="4 5" key="1">
    <citation type="submission" date="2020-08" db="EMBL/GenBank/DDBJ databases">
        <title>Plant Genome Project.</title>
        <authorList>
            <person name="Zhang R.-G."/>
        </authorList>
    </citation>
    <scope>NUCLEOTIDE SEQUENCE [LARGE SCALE GENOMIC DNA]</scope>
    <source>
        <tissue evidence="4">Rhizome</tissue>
    </source>
</reference>
<dbReference type="AlphaFoldDB" id="A0A8J5GG26"/>
<evidence type="ECO:0000313" key="4">
    <source>
        <dbReference type="EMBL" id="KAG6500863.1"/>
    </source>
</evidence>
<evidence type="ECO:0000256" key="1">
    <source>
        <dbReference type="ARBA" id="ARBA00008455"/>
    </source>
</evidence>
<comment type="caution">
    <text evidence="4">The sequence shown here is derived from an EMBL/GenBank/DDBJ whole genome shotgun (WGS) entry which is preliminary data.</text>
</comment>
<dbReference type="SUPFAM" id="SSF54001">
    <property type="entry name" value="Cysteine proteinases"/>
    <property type="match status" value="1"/>
</dbReference>
<evidence type="ECO:0000259" key="3">
    <source>
        <dbReference type="SMART" id="SM00848"/>
    </source>
</evidence>
<proteinExistence type="inferred from homology"/>
<sequence>MDQQPFAIHNWSKRPAINCPRINNRLLSIIGANVENLPKIEQVTSIVGLANKSRQVSSALSTTFKEIFLRSNSKALQQLLQLTSQSSNRRILTPAFTLKQCLILAVLFTVISRTAWGCKPSDPVAMPMVERHEWLMAHHGSVYHNDMEKPCHFHIFKSNVKLINSFNTAGKHKYTLGVNQFADMTKQEFKASHTGFKNYDRSKDDQEGKIQAQERVGNTDERRLEDSRCSHSSQRSGAVWKTGCGWAFSAVSAMEVPSSELISLSEQDLMDCAVHGKDYGCNNGLMYNV</sequence>
<dbReference type="Pfam" id="PF08246">
    <property type="entry name" value="Inhibitor_I29"/>
    <property type="match status" value="1"/>
</dbReference>
<dbReference type="EMBL" id="JACMSC010000011">
    <property type="protein sequence ID" value="KAG6500863.1"/>
    <property type="molecule type" value="Genomic_DNA"/>
</dbReference>
<dbReference type="Gene3D" id="3.90.70.10">
    <property type="entry name" value="Cysteine proteinases"/>
    <property type="match status" value="1"/>
</dbReference>
<dbReference type="Pfam" id="PF00112">
    <property type="entry name" value="Peptidase_C1"/>
    <property type="match status" value="1"/>
</dbReference>
<feature type="region of interest" description="Disordered" evidence="2">
    <location>
        <begin position="196"/>
        <end position="228"/>
    </location>
</feature>
<feature type="compositionally biased region" description="Basic and acidic residues" evidence="2">
    <location>
        <begin position="198"/>
        <end position="208"/>
    </location>
</feature>
<feature type="compositionally biased region" description="Basic and acidic residues" evidence="2">
    <location>
        <begin position="217"/>
        <end position="228"/>
    </location>
</feature>
<dbReference type="Proteomes" id="UP000734854">
    <property type="component" value="Unassembled WGS sequence"/>
</dbReference>
<dbReference type="Gene3D" id="1.10.287.2250">
    <property type="match status" value="1"/>
</dbReference>
<dbReference type="GO" id="GO:0006508">
    <property type="term" value="P:proteolysis"/>
    <property type="evidence" value="ECO:0007669"/>
    <property type="project" value="InterPro"/>
</dbReference>
<dbReference type="PANTHER" id="PTHR12411">
    <property type="entry name" value="CYSTEINE PROTEASE FAMILY C1-RELATED"/>
    <property type="match status" value="1"/>
</dbReference>
<keyword evidence="5" id="KW-1185">Reference proteome</keyword>
<feature type="domain" description="Cathepsin propeptide inhibitor" evidence="3">
    <location>
        <begin position="132"/>
        <end position="189"/>
    </location>
</feature>
<protein>
    <recommendedName>
        <fullName evidence="3">Cathepsin propeptide inhibitor domain-containing protein</fullName>
    </recommendedName>
</protein>